<name>A0A2U1UXF7_9PROT</name>
<feature type="non-terminal residue" evidence="7">
    <location>
        <position position="535"/>
    </location>
</feature>
<dbReference type="AlphaFoldDB" id="A0A2U1UXF7"/>
<evidence type="ECO:0000256" key="1">
    <source>
        <dbReference type="ARBA" id="ARBA00004651"/>
    </source>
</evidence>
<keyword evidence="5" id="KW-1133">Transmembrane helix</keyword>
<evidence type="ECO:0000313" key="7">
    <source>
        <dbReference type="EMBL" id="PWC26318.1"/>
    </source>
</evidence>
<dbReference type="Gene3D" id="3.40.50.300">
    <property type="entry name" value="P-loop containing nucleotide triphosphate hydrolases"/>
    <property type="match status" value="1"/>
</dbReference>
<accession>A0A2U1UXF7</accession>
<evidence type="ECO:0000256" key="5">
    <source>
        <dbReference type="ARBA" id="ARBA00022989"/>
    </source>
</evidence>
<dbReference type="GO" id="GO:0005886">
    <property type="term" value="C:plasma membrane"/>
    <property type="evidence" value="ECO:0007669"/>
    <property type="project" value="UniProtKB-SubCell"/>
</dbReference>
<sequence length="535" mass="59746">MTQLGARWAGLAVVFAVLWAMVASLALIALLGMWQAAEALPPHYLPLQWFLIGWHYFDYYRVPQSLLISAAGASALIATLVWRSHQLLTPKRPLHGETRWLTRQEGEADGLVWSKAPPGDAIVLGRDGQNLVSLPGQDHVALYARTGAGKGVGFVVPNCQNWGGSLVCFSVKRDVAQAAAAERRRLGDEVFLFDLMSHDGRTHRWNPLGQVRRGTPDAFNDIQKAMFRLVPETKAQNPFWDNAGRRLAGAAALLLAETPGEPLTVQAVRRLLARPDWAENFQAMLQRAREEGRPYPVAAVDTISAIIRRKEDESAASVIETTTTALALWEIPRVAAGTAESDFDLGAIRSRKMSIFVVASPDDIRRLRIIYQMFFSQFVAANTQQEFGEDPAHRHRVLVMLDEFWALGEVSVLADAVAFTRSYGFRLAYVIQSKNQTVTSFGKEGSKNLFLNTGAELLYGGCDIEVAEEASRRMGFDTVEEVTRNRPRYLAWFQSNKQTESEAMRRRALMLPQEISRMPRDQVVVLRPGIMPLRM</sequence>
<comment type="caution">
    <text evidence="7">The sequence shown here is derived from an EMBL/GenBank/DDBJ whole genome shotgun (WGS) entry which is preliminary data.</text>
</comment>
<keyword evidence="4" id="KW-0812">Transmembrane</keyword>
<gene>
    <name evidence="7" type="ORF">CR165_23925</name>
</gene>
<dbReference type="Proteomes" id="UP000245048">
    <property type="component" value="Unassembled WGS sequence"/>
</dbReference>
<dbReference type="OrthoDB" id="9759295at2"/>
<dbReference type="Pfam" id="PF02534">
    <property type="entry name" value="T4SS-DNA_transf"/>
    <property type="match status" value="1"/>
</dbReference>
<evidence type="ECO:0000313" key="8">
    <source>
        <dbReference type="Proteomes" id="UP000245048"/>
    </source>
</evidence>
<dbReference type="InterPro" id="IPR003688">
    <property type="entry name" value="TraG/VirD4"/>
</dbReference>
<dbReference type="RefSeq" id="WP_109519402.1">
    <property type="nucleotide sequence ID" value="NZ_PDOA01000057.1"/>
</dbReference>
<dbReference type="InterPro" id="IPR051539">
    <property type="entry name" value="T4SS-coupling_protein"/>
</dbReference>
<evidence type="ECO:0000256" key="6">
    <source>
        <dbReference type="ARBA" id="ARBA00023136"/>
    </source>
</evidence>
<evidence type="ECO:0000256" key="3">
    <source>
        <dbReference type="ARBA" id="ARBA00022475"/>
    </source>
</evidence>
<organism evidence="7 8">
    <name type="scientific">Teichococcus aestuarii</name>
    <dbReference type="NCBI Taxonomy" id="568898"/>
    <lineage>
        <taxon>Bacteria</taxon>
        <taxon>Pseudomonadati</taxon>
        <taxon>Pseudomonadota</taxon>
        <taxon>Alphaproteobacteria</taxon>
        <taxon>Acetobacterales</taxon>
        <taxon>Roseomonadaceae</taxon>
        <taxon>Roseomonas</taxon>
    </lineage>
</organism>
<evidence type="ECO:0000256" key="2">
    <source>
        <dbReference type="ARBA" id="ARBA00008806"/>
    </source>
</evidence>
<dbReference type="InterPro" id="IPR027417">
    <property type="entry name" value="P-loop_NTPase"/>
</dbReference>
<comment type="subcellular location">
    <subcellularLocation>
        <location evidence="1">Cell membrane</location>
        <topology evidence="1">Multi-pass membrane protein</topology>
    </subcellularLocation>
</comment>
<protein>
    <recommendedName>
        <fullName evidence="9">Conjugal transfer protein TraG</fullName>
    </recommendedName>
</protein>
<keyword evidence="8" id="KW-1185">Reference proteome</keyword>
<evidence type="ECO:0008006" key="9">
    <source>
        <dbReference type="Google" id="ProtNLM"/>
    </source>
</evidence>
<dbReference type="PANTHER" id="PTHR37937:SF1">
    <property type="entry name" value="CONJUGATIVE TRANSFER: DNA TRANSPORT"/>
    <property type="match status" value="1"/>
</dbReference>
<keyword evidence="6" id="KW-0472">Membrane</keyword>
<keyword evidence="3" id="KW-1003">Cell membrane</keyword>
<dbReference type="SUPFAM" id="SSF52540">
    <property type="entry name" value="P-loop containing nucleoside triphosphate hydrolases"/>
    <property type="match status" value="1"/>
</dbReference>
<evidence type="ECO:0000256" key="4">
    <source>
        <dbReference type="ARBA" id="ARBA00022692"/>
    </source>
</evidence>
<comment type="similarity">
    <text evidence="2">Belongs to the VirD4/TraG family.</text>
</comment>
<dbReference type="EMBL" id="PDOA01000057">
    <property type="protein sequence ID" value="PWC26318.1"/>
    <property type="molecule type" value="Genomic_DNA"/>
</dbReference>
<dbReference type="CDD" id="cd01127">
    <property type="entry name" value="TrwB_TraG_TraD_VirD4"/>
    <property type="match status" value="1"/>
</dbReference>
<dbReference type="PANTHER" id="PTHR37937">
    <property type="entry name" value="CONJUGATIVE TRANSFER: DNA TRANSPORT"/>
    <property type="match status" value="1"/>
</dbReference>
<proteinExistence type="inferred from homology"/>
<reference evidence="8" key="1">
    <citation type="submission" date="2017-10" db="EMBL/GenBank/DDBJ databases">
        <authorList>
            <person name="Toshchakov S.V."/>
            <person name="Goeva M.A."/>
        </authorList>
    </citation>
    <scope>NUCLEOTIDE SEQUENCE [LARGE SCALE GENOMIC DNA]</scope>
    <source>
        <strain evidence="8">JR1/69-1-13</strain>
    </source>
</reference>